<dbReference type="Proteomes" id="UP000242814">
    <property type="component" value="Unassembled WGS sequence"/>
</dbReference>
<proteinExistence type="predicted"/>
<evidence type="ECO:0000313" key="1">
    <source>
        <dbReference type="EMBL" id="ODH39591.1"/>
    </source>
</evidence>
<dbReference type="EMBL" id="LZYO01000050">
    <property type="protein sequence ID" value="ODH39591.1"/>
    <property type="molecule type" value="Genomic_DNA"/>
</dbReference>
<sequence>MIFARALSAASGAIPVCAPPLFRARSPFGTKIVVLLGTSGAFVSDFDVVEEVRYHEAGEQDEIALTCSKGNTLLKGDCGILQLNRNQWRFLELGNDVAKVWLVHIGQNAALHKTRIRRNIRFKYIIASRESSQSRLLASHLGEILAFSGLFSSE</sequence>
<dbReference type="VEuPathDB" id="FungiDB:PADG_11880"/>
<organism evidence="1 2">
    <name type="scientific">Paracoccidioides brasiliensis</name>
    <dbReference type="NCBI Taxonomy" id="121759"/>
    <lineage>
        <taxon>Eukaryota</taxon>
        <taxon>Fungi</taxon>
        <taxon>Dikarya</taxon>
        <taxon>Ascomycota</taxon>
        <taxon>Pezizomycotina</taxon>
        <taxon>Eurotiomycetes</taxon>
        <taxon>Eurotiomycetidae</taxon>
        <taxon>Onygenales</taxon>
        <taxon>Ajellomycetaceae</taxon>
        <taxon>Paracoccidioides</taxon>
    </lineage>
</organism>
<name>A0A1D2JKH4_PARBR</name>
<gene>
    <name evidence="1" type="ORF">ACO22_01833</name>
</gene>
<reference evidence="1 2" key="1">
    <citation type="submission" date="2016-06" db="EMBL/GenBank/DDBJ databases">
        <authorList>
            <person name="Kjaerup R.B."/>
            <person name="Dalgaard T.S."/>
            <person name="Juul-Madsen H.R."/>
        </authorList>
    </citation>
    <scope>NUCLEOTIDE SEQUENCE [LARGE SCALE GENOMIC DNA]</scope>
    <source>
        <strain evidence="1 2">Pb300</strain>
    </source>
</reference>
<accession>A0A1D2JKH4</accession>
<evidence type="ECO:0000313" key="2">
    <source>
        <dbReference type="Proteomes" id="UP000242814"/>
    </source>
</evidence>
<comment type="caution">
    <text evidence="1">The sequence shown here is derived from an EMBL/GenBank/DDBJ whole genome shotgun (WGS) entry which is preliminary data.</text>
</comment>
<dbReference type="VEuPathDB" id="FungiDB:PABG_12539"/>
<protein>
    <submittedName>
        <fullName evidence="1">Uncharacterized protein</fullName>
    </submittedName>
</protein>
<dbReference type="AlphaFoldDB" id="A0A1D2JKH4"/>